<gene>
    <name evidence="1" type="ORF">rCG_37925</name>
</gene>
<evidence type="ECO:0000313" key="2">
    <source>
        <dbReference type="Proteomes" id="UP000234681"/>
    </source>
</evidence>
<sequence>MPDVLSDLHIVLRWLLCHAVRTVYSDFTVRKQTCDLMKGEPF</sequence>
<proteinExistence type="predicted"/>
<evidence type="ECO:0000313" key="1">
    <source>
        <dbReference type="EMBL" id="EDL99634.1"/>
    </source>
</evidence>
<organism evidence="1 2">
    <name type="scientific">Rattus norvegicus</name>
    <name type="common">Rat</name>
    <dbReference type="NCBI Taxonomy" id="10116"/>
    <lineage>
        <taxon>Eukaryota</taxon>
        <taxon>Metazoa</taxon>
        <taxon>Chordata</taxon>
        <taxon>Craniata</taxon>
        <taxon>Vertebrata</taxon>
        <taxon>Euteleostomi</taxon>
        <taxon>Mammalia</taxon>
        <taxon>Eutheria</taxon>
        <taxon>Euarchontoglires</taxon>
        <taxon>Glires</taxon>
        <taxon>Rodentia</taxon>
        <taxon>Myomorpha</taxon>
        <taxon>Muroidea</taxon>
        <taxon>Muridae</taxon>
        <taxon>Murinae</taxon>
        <taxon>Rattus</taxon>
    </lineage>
</organism>
<dbReference type="Proteomes" id="UP000234681">
    <property type="component" value="Chromosome 14"/>
</dbReference>
<reference evidence="2" key="1">
    <citation type="submission" date="2005-09" db="EMBL/GenBank/DDBJ databases">
        <authorList>
            <person name="Mural R.J."/>
            <person name="Li P.W."/>
            <person name="Adams M.D."/>
            <person name="Amanatides P.G."/>
            <person name="Baden-Tillson H."/>
            <person name="Barnstead M."/>
            <person name="Chin S.H."/>
            <person name="Dew I."/>
            <person name="Evans C.A."/>
            <person name="Ferriera S."/>
            <person name="Flanigan M."/>
            <person name="Fosler C."/>
            <person name="Glodek A."/>
            <person name="Gu Z."/>
            <person name="Holt R.A."/>
            <person name="Jennings D."/>
            <person name="Kraft C.L."/>
            <person name="Lu F."/>
            <person name="Nguyen T."/>
            <person name="Nusskern D.R."/>
            <person name="Pfannkoch C.M."/>
            <person name="Sitter C."/>
            <person name="Sutton G.G."/>
            <person name="Venter J.C."/>
            <person name="Wang Z."/>
            <person name="Woodage T."/>
            <person name="Zheng X.H."/>
            <person name="Zhong F."/>
        </authorList>
    </citation>
    <scope>NUCLEOTIDE SEQUENCE [LARGE SCALE GENOMIC DNA]</scope>
    <source>
        <strain>BN</strain>
        <strain evidence="2">Sprague-Dawley</strain>
    </source>
</reference>
<protein>
    <submittedName>
        <fullName evidence="1">RCG37925</fullName>
    </submittedName>
</protein>
<name>A6K664_RAT</name>
<dbReference type="EMBL" id="CH474022">
    <property type="protein sequence ID" value="EDL99634.1"/>
    <property type="molecule type" value="Genomic_DNA"/>
</dbReference>
<accession>A6K664</accession>
<dbReference type="AlphaFoldDB" id="A6K664"/>